<evidence type="ECO:0000313" key="1">
    <source>
        <dbReference type="EMBL" id="GAA4687794.1"/>
    </source>
</evidence>
<dbReference type="EMBL" id="BAABLN010000001">
    <property type="protein sequence ID" value="GAA4687794.1"/>
    <property type="molecule type" value="Genomic_DNA"/>
</dbReference>
<proteinExistence type="predicted"/>
<dbReference type="Proteomes" id="UP001501446">
    <property type="component" value="Unassembled WGS sequence"/>
</dbReference>
<gene>
    <name evidence="1" type="ORF">GCM10025781_00510</name>
</gene>
<keyword evidence="2" id="KW-1185">Reference proteome</keyword>
<protein>
    <recommendedName>
        <fullName evidence="3">N-acetyltransferase domain-containing protein</fullName>
    </recommendedName>
</protein>
<comment type="caution">
    <text evidence="1">The sequence shown here is derived from an EMBL/GenBank/DDBJ whole genome shotgun (WGS) entry which is preliminary data.</text>
</comment>
<name>A0ABP8WFK7_9MICC</name>
<sequence>MELITARLRAPMESDIEKITAICQEPEIVAFATVPSSYRREHAEAFVTEAIPHGWAATTNTRWPPESFPAGPRISQASGLGLQ</sequence>
<evidence type="ECO:0008006" key="3">
    <source>
        <dbReference type="Google" id="ProtNLM"/>
    </source>
</evidence>
<organism evidence="1 2">
    <name type="scientific">Kocuria gwangalliensis</name>
    <dbReference type="NCBI Taxonomy" id="501592"/>
    <lineage>
        <taxon>Bacteria</taxon>
        <taxon>Bacillati</taxon>
        <taxon>Actinomycetota</taxon>
        <taxon>Actinomycetes</taxon>
        <taxon>Micrococcales</taxon>
        <taxon>Micrococcaceae</taxon>
        <taxon>Kocuria</taxon>
    </lineage>
</organism>
<reference evidence="2" key="1">
    <citation type="journal article" date="2019" name="Int. J. Syst. Evol. Microbiol.">
        <title>The Global Catalogue of Microorganisms (GCM) 10K type strain sequencing project: providing services to taxonomists for standard genome sequencing and annotation.</title>
        <authorList>
            <consortium name="The Broad Institute Genomics Platform"/>
            <consortium name="The Broad Institute Genome Sequencing Center for Infectious Disease"/>
            <person name="Wu L."/>
            <person name="Ma J."/>
        </authorList>
    </citation>
    <scope>NUCLEOTIDE SEQUENCE [LARGE SCALE GENOMIC DNA]</scope>
    <source>
        <strain evidence="2">JCM 18958</strain>
    </source>
</reference>
<evidence type="ECO:0000313" key="2">
    <source>
        <dbReference type="Proteomes" id="UP001501446"/>
    </source>
</evidence>
<accession>A0ABP8WFK7</accession>